<dbReference type="InterPro" id="IPR006295">
    <property type="entry name" value="DNA_primase_DnaG"/>
</dbReference>
<dbReference type="EMBL" id="QWGR01000003">
    <property type="protein sequence ID" value="RIJ49505.1"/>
    <property type="molecule type" value="Genomic_DNA"/>
</dbReference>
<dbReference type="InterPro" id="IPR019475">
    <property type="entry name" value="DNA_primase_DnaB-bd"/>
</dbReference>
<evidence type="ECO:0000256" key="6">
    <source>
        <dbReference type="ARBA" id="ARBA00022723"/>
    </source>
</evidence>
<dbReference type="AlphaFoldDB" id="A0A399T3P2"/>
<dbReference type="InterPro" id="IPR050219">
    <property type="entry name" value="DnaG_primase"/>
</dbReference>
<dbReference type="SUPFAM" id="SSF56731">
    <property type="entry name" value="DNA primase core"/>
    <property type="match status" value="1"/>
</dbReference>
<dbReference type="Gene3D" id="3.40.1360.10">
    <property type="match status" value="1"/>
</dbReference>
<keyword evidence="3 12" id="KW-0808">Transferase</keyword>
<keyword evidence="5 12" id="KW-0235">DNA replication</keyword>
<comment type="caution">
    <text evidence="17">The sequence shown here is derived from an EMBL/GenBank/DDBJ whole genome shotgun (WGS) entry which is preliminary data.</text>
</comment>
<keyword evidence="1 12" id="KW-0240">DNA-directed RNA polymerase</keyword>
<evidence type="ECO:0000313" key="18">
    <source>
        <dbReference type="Proteomes" id="UP000265926"/>
    </source>
</evidence>
<feature type="region of interest" description="Disordered" evidence="15">
    <location>
        <begin position="433"/>
        <end position="454"/>
    </location>
</feature>
<evidence type="ECO:0000256" key="9">
    <source>
        <dbReference type="ARBA" id="ARBA00022842"/>
    </source>
</evidence>
<evidence type="ECO:0000313" key="17">
    <source>
        <dbReference type="EMBL" id="RIJ49505.1"/>
    </source>
</evidence>
<dbReference type="GO" id="GO:0000428">
    <property type="term" value="C:DNA-directed RNA polymerase complex"/>
    <property type="evidence" value="ECO:0007669"/>
    <property type="project" value="UniProtKB-KW"/>
</dbReference>
<comment type="subunit">
    <text evidence="12">Monomer. Interacts with DnaB.</text>
</comment>
<dbReference type="OrthoDB" id="9803773at2"/>
<dbReference type="FunFam" id="3.40.1360.10:FF:000002">
    <property type="entry name" value="DNA primase"/>
    <property type="match status" value="1"/>
</dbReference>
<dbReference type="GO" id="GO:0003677">
    <property type="term" value="F:DNA binding"/>
    <property type="evidence" value="ECO:0007669"/>
    <property type="project" value="UniProtKB-KW"/>
</dbReference>
<dbReference type="PANTHER" id="PTHR30313:SF2">
    <property type="entry name" value="DNA PRIMASE"/>
    <property type="match status" value="1"/>
</dbReference>
<evidence type="ECO:0000256" key="2">
    <source>
        <dbReference type="ARBA" id="ARBA00022515"/>
    </source>
</evidence>
<keyword evidence="8 12" id="KW-0862">Zinc</keyword>
<comment type="similarity">
    <text evidence="12 13">Belongs to the DnaG primase family.</text>
</comment>
<dbReference type="InterPro" id="IPR013264">
    <property type="entry name" value="DNAG_N"/>
</dbReference>
<dbReference type="Pfam" id="PF10410">
    <property type="entry name" value="DnaB_bind"/>
    <property type="match status" value="1"/>
</dbReference>
<dbReference type="Gene3D" id="3.90.980.10">
    <property type="entry name" value="DNA primase, catalytic core, N-terminal domain"/>
    <property type="match status" value="1"/>
</dbReference>
<keyword evidence="11 12" id="KW-0804">Transcription</keyword>
<accession>A0A399T3P2</accession>
<dbReference type="HAMAP" id="MF_00974">
    <property type="entry name" value="DNA_primase_DnaG"/>
    <property type="match status" value="1"/>
</dbReference>
<dbReference type="Pfam" id="PF01807">
    <property type="entry name" value="Zn_ribbon_DnaG"/>
    <property type="match status" value="1"/>
</dbReference>
<dbReference type="InterPro" id="IPR030846">
    <property type="entry name" value="DnaG_bac"/>
</dbReference>
<dbReference type="InterPro" id="IPR037068">
    <property type="entry name" value="DNA_primase_core_N_sf"/>
</dbReference>
<keyword evidence="9" id="KW-0460">Magnesium</keyword>
<evidence type="ECO:0000256" key="13">
    <source>
        <dbReference type="PIRNR" id="PIRNR002811"/>
    </source>
</evidence>
<evidence type="ECO:0000256" key="5">
    <source>
        <dbReference type="ARBA" id="ARBA00022705"/>
    </source>
</evidence>
<evidence type="ECO:0000256" key="3">
    <source>
        <dbReference type="ARBA" id="ARBA00022679"/>
    </source>
</evidence>
<evidence type="ECO:0000256" key="7">
    <source>
        <dbReference type="ARBA" id="ARBA00022771"/>
    </source>
</evidence>
<evidence type="ECO:0000256" key="10">
    <source>
        <dbReference type="ARBA" id="ARBA00023125"/>
    </source>
</evidence>
<dbReference type="SMART" id="SM00400">
    <property type="entry name" value="ZnF_CHCC"/>
    <property type="match status" value="1"/>
</dbReference>
<evidence type="ECO:0000256" key="12">
    <source>
        <dbReference type="HAMAP-Rule" id="MF_00974"/>
    </source>
</evidence>
<dbReference type="Pfam" id="PF08275">
    <property type="entry name" value="DNAG_N"/>
    <property type="match status" value="1"/>
</dbReference>
<evidence type="ECO:0000256" key="11">
    <source>
        <dbReference type="ARBA" id="ARBA00023163"/>
    </source>
</evidence>
<organism evidence="17 18">
    <name type="scientific">Maribellus luteus</name>
    <dbReference type="NCBI Taxonomy" id="2305463"/>
    <lineage>
        <taxon>Bacteria</taxon>
        <taxon>Pseudomonadati</taxon>
        <taxon>Bacteroidota</taxon>
        <taxon>Bacteroidia</taxon>
        <taxon>Marinilabiliales</taxon>
        <taxon>Prolixibacteraceae</taxon>
        <taxon>Maribellus</taxon>
    </lineage>
</organism>
<feature type="compositionally biased region" description="Basic and acidic residues" evidence="15">
    <location>
        <begin position="433"/>
        <end position="447"/>
    </location>
</feature>
<comment type="domain">
    <text evidence="12">Contains an N-terminal zinc-binding domain, a central core domain that contains the primase activity, and a C-terminal DnaB-binding domain.</text>
</comment>
<dbReference type="Proteomes" id="UP000265926">
    <property type="component" value="Unassembled WGS sequence"/>
</dbReference>
<dbReference type="PIRSF" id="PIRSF002811">
    <property type="entry name" value="DnaG"/>
    <property type="match status" value="1"/>
</dbReference>
<keyword evidence="7 12" id="KW-0863">Zinc-finger</keyword>
<dbReference type="FunFam" id="3.90.580.10:FF:000001">
    <property type="entry name" value="DNA primase"/>
    <property type="match status" value="1"/>
</dbReference>
<feature type="zinc finger region" description="CHC2-type" evidence="12 14">
    <location>
        <begin position="37"/>
        <end position="61"/>
    </location>
</feature>
<keyword evidence="2 12" id="KW-0639">Primosome</keyword>
<proteinExistence type="inferred from homology"/>
<comment type="cofactor">
    <cofactor evidence="12 13 14">
        <name>Zn(2+)</name>
        <dbReference type="ChEBI" id="CHEBI:29105"/>
    </cofactor>
    <text evidence="12 13 14">Binds 1 zinc ion per monomer.</text>
</comment>
<dbReference type="CDD" id="cd03364">
    <property type="entry name" value="TOPRIM_DnaG_primases"/>
    <property type="match status" value="1"/>
</dbReference>
<evidence type="ECO:0000256" key="1">
    <source>
        <dbReference type="ARBA" id="ARBA00022478"/>
    </source>
</evidence>
<keyword evidence="6 12" id="KW-0479">Metal-binding</keyword>
<comment type="function">
    <text evidence="12 13">RNA polymerase that catalyzes the synthesis of short RNA molecules used as primers for DNA polymerase during DNA replication.</text>
</comment>
<name>A0A399T3P2_9BACT</name>
<dbReference type="Gene3D" id="3.90.580.10">
    <property type="entry name" value="Zinc finger, CHC2-type domain"/>
    <property type="match status" value="1"/>
</dbReference>
<gene>
    <name evidence="12" type="primary">dnaG</name>
    <name evidence="17" type="ORF">D1614_08180</name>
</gene>
<dbReference type="GO" id="GO:0008270">
    <property type="term" value="F:zinc ion binding"/>
    <property type="evidence" value="ECO:0007669"/>
    <property type="project" value="UniProtKB-UniRule"/>
</dbReference>
<evidence type="ECO:0000256" key="14">
    <source>
        <dbReference type="PIRSR" id="PIRSR002811-1"/>
    </source>
</evidence>
<protein>
    <recommendedName>
        <fullName evidence="12 13">DNA primase</fullName>
        <ecNumber evidence="12">2.7.7.101</ecNumber>
    </recommendedName>
</protein>
<dbReference type="RefSeq" id="WP_119437391.1">
    <property type="nucleotide sequence ID" value="NZ_QWGR01000003.1"/>
</dbReference>
<evidence type="ECO:0000256" key="8">
    <source>
        <dbReference type="ARBA" id="ARBA00022833"/>
    </source>
</evidence>
<dbReference type="GO" id="GO:0005737">
    <property type="term" value="C:cytoplasm"/>
    <property type="evidence" value="ECO:0007669"/>
    <property type="project" value="TreeGrafter"/>
</dbReference>
<dbReference type="GO" id="GO:1990077">
    <property type="term" value="C:primosome complex"/>
    <property type="evidence" value="ECO:0007669"/>
    <property type="project" value="UniProtKB-KW"/>
</dbReference>
<dbReference type="GO" id="GO:0006269">
    <property type="term" value="P:DNA replication, synthesis of primer"/>
    <property type="evidence" value="ECO:0007669"/>
    <property type="project" value="UniProtKB-UniRule"/>
</dbReference>
<keyword evidence="10 12" id="KW-0238">DNA-binding</keyword>
<dbReference type="PROSITE" id="PS50880">
    <property type="entry name" value="TOPRIM"/>
    <property type="match status" value="1"/>
</dbReference>
<dbReference type="SMART" id="SM00493">
    <property type="entry name" value="TOPRIM"/>
    <property type="match status" value="1"/>
</dbReference>
<dbReference type="InterPro" id="IPR002694">
    <property type="entry name" value="Znf_CHC2"/>
</dbReference>
<dbReference type="SUPFAM" id="SSF57783">
    <property type="entry name" value="Zinc beta-ribbon"/>
    <property type="match status" value="1"/>
</dbReference>
<dbReference type="PANTHER" id="PTHR30313">
    <property type="entry name" value="DNA PRIMASE"/>
    <property type="match status" value="1"/>
</dbReference>
<evidence type="ECO:0000256" key="4">
    <source>
        <dbReference type="ARBA" id="ARBA00022695"/>
    </source>
</evidence>
<reference evidence="17 18" key="1">
    <citation type="submission" date="2018-08" db="EMBL/GenBank/DDBJ databases">
        <title>Pallidiluteibacterium maritimus gen. nov., sp. nov., isolated from coastal sediment.</title>
        <authorList>
            <person name="Zhou L.Y."/>
        </authorList>
    </citation>
    <scope>NUCLEOTIDE SEQUENCE [LARGE SCALE GENOMIC DNA]</scope>
    <source>
        <strain evidence="17 18">XSD2</strain>
    </source>
</reference>
<dbReference type="InterPro" id="IPR034151">
    <property type="entry name" value="TOPRIM_DnaG_bac"/>
</dbReference>
<dbReference type="InterPro" id="IPR006171">
    <property type="entry name" value="TOPRIM_dom"/>
</dbReference>
<keyword evidence="4 12" id="KW-0548">Nucleotidyltransferase</keyword>
<dbReference type="Pfam" id="PF13155">
    <property type="entry name" value="Toprim_2"/>
    <property type="match status" value="1"/>
</dbReference>
<dbReference type="NCBIfam" id="TIGR01391">
    <property type="entry name" value="dnaG"/>
    <property type="match status" value="1"/>
</dbReference>
<dbReference type="GO" id="GO:0003899">
    <property type="term" value="F:DNA-directed RNA polymerase activity"/>
    <property type="evidence" value="ECO:0007669"/>
    <property type="project" value="UniProtKB-UniRule"/>
</dbReference>
<keyword evidence="18" id="KW-1185">Reference proteome</keyword>
<comment type="catalytic activity">
    <reaction evidence="12">
        <text>ssDNA + n NTP = ssDNA/pppN(pN)n-1 hybrid + (n-1) diphosphate.</text>
        <dbReference type="EC" id="2.7.7.101"/>
    </reaction>
</comment>
<feature type="domain" description="Toprim" evidence="16">
    <location>
        <begin position="259"/>
        <end position="340"/>
    </location>
</feature>
<evidence type="ECO:0000256" key="15">
    <source>
        <dbReference type="SAM" id="MobiDB-lite"/>
    </source>
</evidence>
<sequence>MIDHATIERILDAAEISDVVSEFVTLRKRGVNMLGLCPFHNEKTPSFTVSPAKGIFKCFGCGKGGNSVNFIMEHESLSYPEALKWLAKKYSIEVAEEEETEEQKQLKDERESLMIVSGFAQKFFTRFLWEENEGRTIGLSYFRERSFRDDVMKKFEVGFAPDGKTPFTDAALKQGYKIDFLEKTGLTIKRDDWLRDRFAGRVIFPIHNLAGRVIAFGGRILKDDKKTAKYLNSPESEIYHKSKVVYGIYQAKREMTRTDKAYLVEGYTDVLSMHQAGIENVVASSGTALTAEQIRLVRRFTPNITIIYDGDAAGIKASLRGIDLVLEEGMNVKVLLLPDGEDPDSFAKKMGASAFLEYIKEHETDFIRFKTQLLMKDTENDPIARARLISDVIRSVAVIPDSITRSVYIKDCSNLLGVDEEVLYNEVRKQKQKQNDDFQKRDTREQQSRPAPKVAITATPVPSGFETEELEFLRFLLKHANALIYFKEKDSEEKIAVAVKDFMVAEIEEDELVSENPLFQKIFYEVADNIENEAFDSWKYFIYHPNGEVSKLATDLLSDKYIESKRWTKAGAFTEKEEDILDLLIPRIVNEYKLSKVKAMLAGIEKAIDEANAAGDFERVIEEQSMYMNLKRVEKELSTQLGNRIIS</sequence>
<dbReference type="EC" id="2.7.7.101" evidence="12"/>
<dbReference type="InterPro" id="IPR036977">
    <property type="entry name" value="DNA_primase_Znf_CHC2"/>
</dbReference>
<evidence type="ECO:0000259" key="16">
    <source>
        <dbReference type="PROSITE" id="PS50880"/>
    </source>
</evidence>